<feature type="compositionally biased region" description="Low complexity" evidence="1">
    <location>
        <begin position="243"/>
        <end position="254"/>
    </location>
</feature>
<organism evidence="3 4">
    <name type="scientific">Massariosphaeria phaeospora</name>
    <dbReference type="NCBI Taxonomy" id="100035"/>
    <lineage>
        <taxon>Eukaryota</taxon>
        <taxon>Fungi</taxon>
        <taxon>Dikarya</taxon>
        <taxon>Ascomycota</taxon>
        <taxon>Pezizomycotina</taxon>
        <taxon>Dothideomycetes</taxon>
        <taxon>Pleosporomycetidae</taxon>
        <taxon>Pleosporales</taxon>
        <taxon>Pleosporales incertae sedis</taxon>
        <taxon>Massariosphaeria</taxon>
    </lineage>
</organism>
<feature type="compositionally biased region" description="Polar residues" evidence="1">
    <location>
        <begin position="84"/>
        <end position="101"/>
    </location>
</feature>
<accession>A0A7C8HZR0</accession>
<sequence length="884" mass="97556">MFKFNKNAVPPPLRQSSIDSLVTDTSTSTSISTSDAWVSQHSEPSSHGDVLSPEQRTRPYPGKRSSVFNLRSRSNTAASRTSSIVSLTPPTMIAQGSTSRRSSQDFHHLAGQSFFDHPSAKRSFFRGKKGSRSSGALSPGSPTRDYEEADATSKRASMLRKGKRTGNQAESSFTNLKQRISSPFNFQHLTHANRDQLAALEQTSDDDLVAGFRAVHASHAPHRLHTGMRAENLHFRNFSSESLVSPESRSPSVLGFASPPLSPEPLQVGQHPDNSSTDPYSRSIRLTRSVESFSQPGVTPHAHRHTQSINAPSALSSRMTLAPIDDLPEEPADSQQFVQTRSLPLRQAQFWGKFTPLSPLDIPTMTEDSIYVGHAVTTPDDSAIHPITPPFTPGLDDVAEEPERFNSPRPAPLPPTKTPKSPFFENFSFSKPRSPTSRPISRQNSLTSPKSLNQRGSMTRPMSQMSDTLGCPTLTHRSSIRRKPAVRRKSNTWRVEESWEDDVDYIYEHALEADCELDWGNKSDDGISHDRDRTPEQQDHQRPSSAVSYETQIPLTLSEEDPALRTRFFSGAFRPALLVPSASSVPELDPRSAISASTVDTSGVHTPCEFFNPLSQHRTQFSEAEGFNLSPSLLIPSDFKEQVSRDGMYDDLLADYEGSYRHFPLVEASQSIASSTRNSHVRSSKRSSYDSSLASSGQASGIWSSPVRRSASSSGSLPELVHSRRARRDFHMIVDQLSEQVASFSSFGEDSIIENEEDDATPPGFTAEDKGFFCSEESEQNDIVRTSIEVEVRASLELARRGSTRSTRGPLHYHKYASSDGAAKLLSFATPELMQPPKSRDRAATSSTTVRGNRKPYLSLFPVPPKHIRIPESPSASSPAYSQF</sequence>
<reference evidence="3 4" key="1">
    <citation type="submission" date="2020-01" db="EMBL/GenBank/DDBJ databases">
        <authorList>
            <consortium name="DOE Joint Genome Institute"/>
            <person name="Haridas S."/>
            <person name="Albert R."/>
            <person name="Binder M."/>
            <person name="Bloem J."/>
            <person name="Labutti K."/>
            <person name="Salamov A."/>
            <person name="Andreopoulos B."/>
            <person name="Baker S.E."/>
            <person name="Barry K."/>
            <person name="Bills G."/>
            <person name="Bluhm B.H."/>
            <person name="Cannon C."/>
            <person name="Castanera R."/>
            <person name="Culley D.E."/>
            <person name="Daum C."/>
            <person name="Ezra D."/>
            <person name="Gonzalez J.B."/>
            <person name="Henrissat B."/>
            <person name="Kuo A."/>
            <person name="Liang C."/>
            <person name="Lipzen A."/>
            <person name="Lutzoni F."/>
            <person name="Magnuson J."/>
            <person name="Mondo S."/>
            <person name="Nolan M."/>
            <person name="Ohm R."/>
            <person name="Pangilinan J."/>
            <person name="Park H.-J.H."/>
            <person name="Ramirez L."/>
            <person name="Alfaro M."/>
            <person name="Sun H."/>
            <person name="Tritt A."/>
            <person name="Yoshinaga Y."/>
            <person name="Zwiers L.-H.L."/>
            <person name="Turgeon B.G."/>
            <person name="Goodwin S.B."/>
            <person name="Spatafora J.W."/>
            <person name="Crous P.W."/>
            <person name="Grigoriev I.V."/>
        </authorList>
    </citation>
    <scope>NUCLEOTIDE SEQUENCE [LARGE SCALE GENOMIC DNA]</scope>
    <source>
        <strain evidence="3 4">CBS 611.86</strain>
    </source>
</reference>
<feature type="compositionally biased region" description="Low complexity" evidence="1">
    <location>
        <begin position="689"/>
        <end position="716"/>
    </location>
</feature>
<feature type="region of interest" description="Disordered" evidence="1">
    <location>
        <begin position="381"/>
        <end position="493"/>
    </location>
</feature>
<feature type="compositionally biased region" description="Low complexity" evidence="1">
    <location>
        <begin position="71"/>
        <end position="83"/>
    </location>
</feature>
<feature type="region of interest" description="Disordered" evidence="1">
    <location>
        <begin position="1"/>
        <end position="105"/>
    </location>
</feature>
<feature type="region of interest" description="Disordered" evidence="1">
    <location>
        <begin position="832"/>
        <end position="884"/>
    </location>
</feature>
<dbReference type="AlphaFoldDB" id="A0A7C8HZR0"/>
<feature type="compositionally biased region" description="Polar residues" evidence="1">
    <location>
        <begin position="272"/>
        <end position="281"/>
    </location>
</feature>
<feature type="region of interest" description="Disordered" evidence="1">
    <location>
        <begin position="518"/>
        <end position="550"/>
    </location>
</feature>
<feature type="compositionally biased region" description="Low complexity" evidence="1">
    <location>
        <begin position="16"/>
        <end position="35"/>
    </location>
</feature>
<name>A0A7C8HZR0_9PLEO</name>
<feature type="compositionally biased region" description="Basic residues" evidence="1">
    <location>
        <begin position="478"/>
        <end position="491"/>
    </location>
</feature>
<dbReference type="Proteomes" id="UP000481861">
    <property type="component" value="Unassembled WGS sequence"/>
</dbReference>
<protein>
    <recommendedName>
        <fullName evidence="2">CRIB domain-containing protein</fullName>
    </recommendedName>
</protein>
<dbReference type="EMBL" id="JAADJZ010000027">
    <property type="protein sequence ID" value="KAF2866557.1"/>
    <property type="molecule type" value="Genomic_DNA"/>
</dbReference>
<feature type="compositionally biased region" description="Polar residues" evidence="1">
    <location>
        <begin position="36"/>
        <end position="45"/>
    </location>
</feature>
<feature type="compositionally biased region" description="Low complexity" evidence="1">
    <location>
        <begin position="873"/>
        <end position="884"/>
    </location>
</feature>
<evidence type="ECO:0000259" key="2">
    <source>
        <dbReference type="PROSITE" id="PS50108"/>
    </source>
</evidence>
<feature type="compositionally biased region" description="Polar residues" evidence="1">
    <location>
        <begin position="427"/>
        <end position="467"/>
    </location>
</feature>
<gene>
    <name evidence="3" type="ORF">BDV95DRAFT_202960</name>
</gene>
<dbReference type="OrthoDB" id="24581at2759"/>
<feature type="compositionally biased region" description="Basic and acidic residues" evidence="1">
    <location>
        <begin position="519"/>
        <end position="542"/>
    </location>
</feature>
<evidence type="ECO:0000313" key="4">
    <source>
        <dbReference type="Proteomes" id="UP000481861"/>
    </source>
</evidence>
<comment type="caution">
    <text evidence="3">The sequence shown here is derived from an EMBL/GenBank/DDBJ whole genome shotgun (WGS) entry which is preliminary data.</text>
</comment>
<feature type="domain" description="CRIB" evidence="2">
    <location>
        <begin position="180"/>
        <end position="193"/>
    </location>
</feature>
<proteinExistence type="predicted"/>
<feature type="region of interest" description="Disordered" evidence="1">
    <location>
        <begin position="243"/>
        <end position="281"/>
    </location>
</feature>
<evidence type="ECO:0000313" key="3">
    <source>
        <dbReference type="EMBL" id="KAF2866557.1"/>
    </source>
</evidence>
<evidence type="ECO:0000256" key="1">
    <source>
        <dbReference type="SAM" id="MobiDB-lite"/>
    </source>
</evidence>
<dbReference type="PROSITE" id="PS50108">
    <property type="entry name" value="CRIB"/>
    <property type="match status" value="1"/>
</dbReference>
<feature type="region of interest" description="Disordered" evidence="1">
    <location>
        <begin position="674"/>
        <end position="719"/>
    </location>
</feature>
<keyword evidence="4" id="KW-1185">Reference proteome</keyword>
<feature type="region of interest" description="Disordered" evidence="1">
    <location>
        <begin position="122"/>
        <end position="171"/>
    </location>
</feature>
<dbReference type="InterPro" id="IPR000095">
    <property type="entry name" value="CRIB_dom"/>
</dbReference>